<dbReference type="AlphaFoldDB" id="A0A1B2DZW0"/>
<evidence type="ECO:0000256" key="1">
    <source>
        <dbReference type="ARBA" id="ARBA00023239"/>
    </source>
</evidence>
<dbReference type="EMBL" id="CP016809">
    <property type="protein sequence ID" value="ANY73270.1"/>
    <property type="molecule type" value="Genomic_DNA"/>
</dbReference>
<gene>
    <name evidence="2" type="ORF">BBD41_12140</name>
</gene>
<proteinExistence type="predicted"/>
<dbReference type="PANTHER" id="PTHR12128">
    <property type="entry name" value="DIHYDRODIPICOLINATE SYNTHASE"/>
    <property type="match status" value="1"/>
</dbReference>
<dbReference type="CDD" id="cd00408">
    <property type="entry name" value="DHDPS-like"/>
    <property type="match status" value="1"/>
</dbReference>
<dbReference type="SMART" id="SM01130">
    <property type="entry name" value="DHDPS"/>
    <property type="match status" value="1"/>
</dbReference>
<dbReference type="GO" id="GO:0008840">
    <property type="term" value="F:4-hydroxy-tetrahydrodipicolinate synthase activity"/>
    <property type="evidence" value="ECO:0007669"/>
    <property type="project" value="TreeGrafter"/>
</dbReference>
<dbReference type="Gene3D" id="3.20.20.70">
    <property type="entry name" value="Aldolase class I"/>
    <property type="match status" value="1"/>
</dbReference>
<evidence type="ECO:0000313" key="2">
    <source>
        <dbReference type="EMBL" id="ANY73270.1"/>
    </source>
</evidence>
<keyword evidence="1" id="KW-0456">Lyase</keyword>
<dbReference type="KEGG" id="pib:BBD41_12140"/>
<name>A0A1B2DZW0_9BACL</name>
<dbReference type="RefSeq" id="WP_099477753.1">
    <property type="nucleotide sequence ID" value="NZ_CP016809.1"/>
</dbReference>
<protein>
    <submittedName>
        <fullName evidence="2">Dihydrodipicolinate synthase family protein</fullName>
    </submittedName>
</protein>
<accession>A0A1B2DZW0</accession>
<organism evidence="2">
    <name type="scientific">Paenibacillus ihbetae</name>
    <dbReference type="NCBI Taxonomy" id="1870820"/>
    <lineage>
        <taxon>Bacteria</taxon>
        <taxon>Bacillati</taxon>
        <taxon>Bacillota</taxon>
        <taxon>Bacilli</taxon>
        <taxon>Bacillales</taxon>
        <taxon>Paenibacillaceae</taxon>
        <taxon>Paenibacillus</taxon>
    </lineage>
</organism>
<reference evidence="2" key="1">
    <citation type="submission" date="2016-08" db="EMBL/GenBank/DDBJ databases">
        <title>Complete Genome Seqeunce of Paenibacillus sp. nov. IHBB 9852 from high altitute lake of Indian trans-Himalayas.</title>
        <authorList>
            <person name="Kiran S."/>
            <person name="Swarnkar M.K."/>
            <person name="Rana A."/>
            <person name="Tewari R."/>
            <person name="Gulati A."/>
        </authorList>
    </citation>
    <scope>NUCLEOTIDE SEQUENCE [LARGE SCALE GENOMIC DNA]</scope>
    <source>
        <strain evidence="2">IHBB 9852</strain>
    </source>
</reference>
<sequence length="360" mass="40097">MSGQTSTTVQLAPEKLAALHQGLVIPAHPLALDENRKLDERRQRALSRYYAASGAGGIAVGVHSTQFEIREPGIDLYEPVLQLAAEEIGKAKFKRPFIMVAGVCGPTPQALEETEIAGRLGYDAVLLSMGGLDGWSEEDILKRTEAIAAKMPVIGFYLQPSVGGKIFSFDFWRAFAEIPNIVAIKMAPFNRYQTIDVVRAVCYSSRRDEIALYTGNDDNIVNDLLTTYRFQVDGVAVEKEIVGGLLGHWAVWTQKAVELLEEIKEARKAGSLSKEWLTRNVEITDCNAAFFDPAHGFAGCIPGIHEVLRRQGLLRGTWCLNPHETLSPGQAEEIDRVYRDYPHLNDDDFIREHLEEWLSD</sequence>
<dbReference type="PANTHER" id="PTHR12128:SF51">
    <property type="entry name" value="BLL4205 PROTEIN"/>
    <property type="match status" value="1"/>
</dbReference>
<dbReference type="SUPFAM" id="SSF51569">
    <property type="entry name" value="Aldolase"/>
    <property type="match status" value="1"/>
</dbReference>
<dbReference type="Pfam" id="PF00701">
    <property type="entry name" value="DHDPS"/>
    <property type="match status" value="1"/>
</dbReference>
<dbReference type="InterPro" id="IPR002220">
    <property type="entry name" value="DapA-like"/>
</dbReference>
<dbReference type="InterPro" id="IPR013785">
    <property type="entry name" value="Aldolase_TIM"/>
</dbReference>